<evidence type="ECO:0000256" key="1">
    <source>
        <dbReference type="ARBA" id="ARBA00022553"/>
    </source>
</evidence>
<dbReference type="CDD" id="cd02440">
    <property type="entry name" value="AdoMet_MTases"/>
    <property type="match status" value="1"/>
</dbReference>
<sequence>MATTPERLQTPEGQSRLIRHFEKSSIESHSDEWTNLWDTGNSDMWDRGMPSPALIDLLEQREDILSPIAADGRRRKALVPGCGKGYDVVMLALHGFDVVGLEVSQRGISVAEEYACRELQMPQAYNFGAAWANASERGSVSFVQGDFFQADSANGEKFDLIYDYTFLCALHPTMRAQWASRMADLLIPGGLLVCLEFPLFKDPGFPGPPWPLQGVYWNLLSEGGDGIVHPPRPNQQVGPGSFERKWYIKPGRSYESGKGTDMLSIYARK</sequence>
<evidence type="ECO:0000256" key="2">
    <source>
        <dbReference type="ARBA" id="ARBA00022603"/>
    </source>
</evidence>
<keyword evidence="1" id="KW-0597">Phosphoprotein</keyword>
<organism evidence="5 6">
    <name type="scientific">Penicillium brevicompactum</name>
    <dbReference type="NCBI Taxonomy" id="5074"/>
    <lineage>
        <taxon>Eukaryota</taxon>
        <taxon>Fungi</taxon>
        <taxon>Dikarya</taxon>
        <taxon>Ascomycota</taxon>
        <taxon>Pezizomycotina</taxon>
        <taxon>Eurotiomycetes</taxon>
        <taxon>Eurotiomycetidae</taxon>
        <taxon>Eurotiales</taxon>
        <taxon>Aspergillaceae</taxon>
        <taxon>Penicillium</taxon>
    </lineage>
</organism>
<name>A0A9W9RDM0_PENBR</name>
<comment type="caution">
    <text evidence="5">The sequence shown here is derived from an EMBL/GenBank/DDBJ whole genome shotgun (WGS) entry which is preliminary data.</text>
</comment>
<dbReference type="PROSITE" id="PS51585">
    <property type="entry name" value="SAM_MT_TPMT"/>
    <property type="match status" value="1"/>
</dbReference>
<dbReference type="Gene3D" id="3.40.50.150">
    <property type="entry name" value="Vaccinia Virus protein VP39"/>
    <property type="match status" value="1"/>
</dbReference>
<evidence type="ECO:0000313" key="6">
    <source>
        <dbReference type="Proteomes" id="UP001148299"/>
    </source>
</evidence>
<keyword evidence="4" id="KW-0949">S-adenosyl-L-methionine</keyword>
<dbReference type="GO" id="GO:0032259">
    <property type="term" value="P:methylation"/>
    <property type="evidence" value="ECO:0007669"/>
    <property type="project" value="UniProtKB-KW"/>
</dbReference>
<dbReference type="Pfam" id="PF05724">
    <property type="entry name" value="TPMT"/>
    <property type="match status" value="1"/>
</dbReference>
<keyword evidence="3" id="KW-0808">Transferase</keyword>
<evidence type="ECO:0008006" key="7">
    <source>
        <dbReference type="Google" id="ProtNLM"/>
    </source>
</evidence>
<dbReference type="GO" id="GO:0008757">
    <property type="term" value="F:S-adenosylmethionine-dependent methyltransferase activity"/>
    <property type="evidence" value="ECO:0007669"/>
    <property type="project" value="InterPro"/>
</dbReference>
<protein>
    <recommendedName>
        <fullName evidence="7">S-adenosyl-L-methionine-dependent methyltransferase</fullName>
    </recommendedName>
</protein>
<reference evidence="5" key="2">
    <citation type="journal article" date="2023" name="IMA Fungus">
        <title>Comparative genomic study of the Penicillium genus elucidates a diverse pangenome and 15 lateral gene transfer events.</title>
        <authorList>
            <person name="Petersen C."/>
            <person name="Sorensen T."/>
            <person name="Nielsen M.R."/>
            <person name="Sondergaard T.E."/>
            <person name="Sorensen J.L."/>
            <person name="Fitzpatrick D.A."/>
            <person name="Frisvad J.C."/>
            <person name="Nielsen K.L."/>
        </authorList>
    </citation>
    <scope>NUCLEOTIDE SEQUENCE</scope>
    <source>
        <strain evidence="5">IBT 35675</strain>
    </source>
</reference>
<dbReference type="InterPro" id="IPR029063">
    <property type="entry name" value="SAM-dependent_MTases_sf"/>
</dbReference>
<dbReference type="AlphaFoldDB" id="A0A9W9RDM0"/>
<keyword evidence="6" id="KW-1185">Reference proteome</keyword>
<evidence type="ECO:0000313" key="5">
    <source>
        <dbReference type="EMBL" id="KAJ5358067.1"/>
    </source>
</evidence>
<dbReference type="PANTHER" id="PTHR32183:SF6">
    <property type="entry name" value="CYSTEINE SULFINATE DESULFINASE_CYSTEINE DESULFURASE AND RELATED ENZYMES"/>
    <property type="match status" value="1"/>
</dbReference>
<dbReference type="PANTHER" id="PTHR32183">
    <property type="match status" value="1"/>
</dbReference>
<proteinExistence type="predicted"/>
<accession>A0A9W9RDM0</accession>
<dbReference type="Proteomes" id="UP001148299">
    <property type="component" value="Unassembled WGS sequence"/>
</dbReference>
<reference evidence="5" key="1">
    <citation type="submission" date="2022-12" db="EMBL/GenBank/DDBJ databases">
        <authorList>
            <person name="Petersen C."/>
        </authorList>
    </citation>
    <scope>NUCLEOTIDE SEQUENCE</scope>
    <source>
        <strain evidence="5">IBT 35675</strain>
    </source>
</reference>
<evidence type="ECO:0000256" key="4">
    <source>
        <dbReference type="ARBA" id="ARBA00022691"/>
    </source>
</evidence>
<dbReference type="InterPro" id="IPR008854">
    <property type="entry name" value="TPMT"/>
</dbReference>
<dbReference type="EMBL" id="JAPZBR010000003">
    <property type="protein sequence ID" value="KAJ5358067.1"/>
    <property type="molecule type" value="Genomic_DNA"/>
</dbReference>
<dbReference type="SUPFAM" id="SSF53335">
    <property type="entry name" value="S-adenosyl-L-methionine-dependent methyltransferases"/>
    <property type="match status" value="1"/>
</dbReference>
<evidence type="ECO:0000256" key="3">
    <source>
        <dbReference type="ARBA" id="ARBA00022679"/>
    </source>
</evidence>
<gene>
    <name evidence="5" type="ORF">N7541_005225</name>
</gene>
<keyword evidence="2" id="KW-0489">Methyltransferase</keyword>